<reference evidence="1" key="1">
    <citation type="submission" date="2021-04" db="EMBL/GenBank/DDBJ databases">
        <authorList>
            <person name="Chebbi M.A.C M."/>
        </authorList>
    </citation>
    <scope>NUCLEOTIDE SEQUENCE</scope>
</reference>
<comment type="caution">
    <text evidence="1">The sequence shown here is derived from an EMBL/GenBank/DDBJ whole genome shotgun (WGS) entry which is preliminary data.</text>
</comment>
<dbReference type="OrthoDB" id="5960234at2759"/>
<sequence length="223" mass="24541">MNFKFDELSVRIGSLETRVSKLESGASGGCSKEVADKISKAANILVDCNFEQRALQLESQALENELSISGLLETGNEDLSGIVGHLFEALEVPFSTTKVRFARRIDKPPAQKTGSANSRQRDILVKFDSKDTVDSLIISAKGKVIAGDFVGNNASLDPVRLHHRHPQALYKFRQHILKSFSSLPSQNVWIMGSAVCVRLSPERPPLRLLPSSGMEILKNKITQ</sequence>
<proteinExistence type="predicted"/>
<evidence type="ECO:0000313" key="2">
    <source>
        <dbReference type="Proteomes" id="UP000786811"/>
    </source>
</evidence>
<gene>
    <name evidence="1" type="ORF">HICCMSTLAB_LOCUS9595</name>
</gene>
<organism evidence="1 2">
    <name type="scientific">Cotesia congregata</name>
    <name type="common">Parasitoid wasp</name>
    <name type="synonym">Apanteles congregatus</name>
    <dbReference type="NCBI Taxonomy" id="51543"/>
    <lineage>
        <taxon>Eukaryota</taxon>
        <taxon>Metazoa</taxon>
        <taxon>Ecdysozoa</taxon>
        <taxon>Arthropoda</taxon>
        <taxon>Hexapoda</taxon>
        <taxon>Insecta</taxon>
        <taxon>Pterygota</taxon>
        <taxon>Neoptera</taxon>
        <taxon>Endopterygota</taxon>
        <taxon>Hymenoptera</taxon>
        <taxon>Apocrita</taxon>
        <taxon>Ichneumonoidea</taxon>
        <taxon>Braconidae</taxon>
        <taxon>Microgastrinae</taxon>
        <taxon>Cotesia</taxon>
    </lineage>
</organism>
<evidence type="ECO:0000313" key="1">
    <source>
        <dbReference type="EMBL" id="CAG5100520.1"/>
    </source>
</evidence>
<protein>
    <submittedName>
        <fullName evidence="1">Uncharacterized protein</fullName>
    </submittedName>
</protein>
<dbReference type="AlphaFoldDB" id="A0A8J2HNF5"/>
<dbReference type="EMBL" id="CAJNRD030001122">
    <property type="protein sequence ID" value="CAG5100520.1"/>
    <property type="molecule type" value="Genomic_DNA"/>
</dbReference>
<keyword evidence="2" id="KW-1185">Reference proteome</keyword>
<accession>A0A8J2HNF5</accession>
<dbReference type="Proteomes" id="UP000786811">
    <property type="component" value="Unassembled WGS sequence"/>
</dbReference>
<name>A0A8J2HNF5_COTCN</name>